<dbReference type="AlphaFoldDB" id="A0A167SQ58"/>
<evidence type="ECO:0000313" key="2">
    <source>
        <dbReference type="Proteomes" id="UP000076532"/>
    </source>
</evidence>
<keyword evidence="2" id="KW-1185">Reference proteome</keyword>
<name>A0A167SQ58_9AGAM</name>
<evidence type="ECO:0000313" key="1">
    <source>
        <dbReference type="EMBL" id="KZP02134.1"/>
    </source>
</evidence>
<accession>A0A167SQ58</accession>
<sequence length="64" mass="7413">MPSFSSLLEYAVLYAFKLEFKHLYEATMNRTLHLLDRAQHTAALYDHGRSSPPISFLYIHAVET</sequence>
<organism evidence="1 2">
    <name type="scientific">Athelia psychrophila</name>
    <dbReference type="NCBI Taxonomy" id="1759441"/>
    <lineage>
        <taxon>Eukaryota</taxon>
        <taxon>Fungi</taxon>
        <taxon>Dikarya</taxon>
        <taxon>Basidiomycota</taxon>
        <taxon>Agaricomycotina</taxon>
        <taxon>Agaricomycetes</taxon>
        <taxon>Agaricomycetidae</taxon>
        <taxon>Atheliales</taxon>
        <taxon>Atheliaceae</taxon>
        <taxon>Athelia</taxon>
    </lineage>
</organism>
<gene>
    <name evidence="1" type="ORF">FIBSPDRAFT_970412</name>
</gene>
<proteinExistence type="predicted"/>
<dbReference type="EMBL" id="KV418948">
    <property type="protein sequence ID" value="KZP02134.1"/>
    <property type="molecule type" value="Genomic_DNA"/>
</dbReference>
<protein>
    <submittedName>
        <fullName evidence="1">Uncharacterized protein</fullName>
    </submittedName>
</protein>
<reference evidence="1 2" key="1">
    <citation type="journal article" date="2016" name="Mol. Biol. Evol.">
        <title>Comparative Genomics of Early-Diverging Mushroom-Forming Fungi Provides Insights into the Origins of Lignocellulose Decay Capabilities.</title>
        <authorList>
            <person name="Nagy L.G."/>
            <person name="Riley R."/>
            <person name="Tritt A."/>
            <person name="Adam C."/>
            <person name="Daum C."/>
            <person name="Floudas D."/>
            <person name="Sun H."/>
            <person name="Yadav J.S."/>
            <person name="Pangilinan J."/>
            <person name="Larsson K.H."/>
            <person name="Matsuura K."/>
            <person name="Barry K."/>
            <person name="Labutti K."/>
            <person name="Kuo R."/>
            <person name="Ohm R.A."/>
            <person name="Bhattacharya S.S."/>
            <person name="Shirouzu T."/>
            <person name="Yoshinaga Y."/>
            <person name="Martin F.M."/>
            <person name="Grigoriev I.V."/>
            <person name="Hibbett D.S."/>
        </authorList>
    </citation>
    <scope>NUCLEOTIDE SEQUENCE [LARGE SCALE GENOMIC DNA]</scope>
    <source>
        <strain evidence="1 2">CBS 109695</strain>
    </source>
</reference>
<dbReference type="Proteomes" id="UP000076532">
    <property type="component" value="Unassembled WGS sequence"/>
</dbReference>